<feature type="domain" description="Suppressor of fused-like" evidence="1">
    <location>
        <begin position="45"/>
        <end position="189"/>
    </location>
</feature>
<dbReference type="Proteomes" id="UP000061660">
    <property type="component" value="Chromosome"/>
</dbReference>
<dbReference type="Pfam" id="PF05076">
    <property type="entry name" value="SUFU"/>
    <property type="match status" value="1"/>
</dbReference>
<dbReference type="AlphaFoldDB" id="A0A0U2M763"/>
<accession>A0A0U2M763</accession>
<reference evidence="2 3" key="2">
    <citation type="journal article" date="2016" name="Genome Announc.">
        <title>Complete Genome Sequences of Two Interactive Moderate Thermophiles, Paenibacillus napthalenovorans 32O-Y and Paenibacillus sp. 32O-W.</title>
        <authorList>
            <person name="Butler R.R.III."/>
            <person name="Wang J."/>
            <person name="Stark B.C."/>
            <person name="Pombert J.F."/>
        </authorList>
    </citation>
    <scope>NUCLEOTIDE SEQUENCE [LARGE SCALE GENOMIC DNA]</scope>
    <source>
        <strain evidence="2 3">32O-Y</strain>
    </source>
</reference>
<dbReference type="RefSeq" id="WP_054817562.1">
    <property type="nucleotide sequence ID" value="NZ_BJCS01000005.1"/>
</dbReference>
<dbReference type="InterPro" id="IPR020941">
    <property type="entry name" value="SUFU-like_domain"/>
</dbReference>
<keyword evidence="3" id="KW-1185">Reference proteome</keyword>
<reference evidence="3" key="1">
    <citation type="submission" date="2015-12" db="EMBL/GenBank/DDBJ databases">
        <title>Complete genome sequences of two moderately thermophilic Paenibacillus species.</title>
        <authorList>
            <person name="Butler R.III."/>
            <person name="Wang J."/>
            <person name="Stark B.C."/>
            <person name="Pombert J.-F."/>
        </authorList>
    </citation>
    <scope>NUCLEOTIDE SEQUENCE [LARGE SCALE GENOMIC DNA]</scope>
    <source>
        <strain evidence="3">32O-Y</strain>
    </source>
</reference>
<dbReference type="EMBL" id="CP013652">
    <property type="protein sequence ID" value="ALS23936.1"/>
    <property type="molecule type" value="Genomic_DNA"/>
</dbReference>
<evidence type="ECO:0000313" key="3">
    <source>
        <dbReference type="Proteomes" id="UP000061660"/>
    </source>
</evidence>
<gene>
    <name evidence="2" type="ORF">IJ22_35980</name>
</gene>
<name>A0A0U2M763_9BACL</name>
<dbReference type="PATRIC" id="fig|162209.4.peg.3828"/>
<proteinExistence type="predicted"/>
<sequence>MSVTPEKKQIAKYIADIFGGKASVFNYGDDNNISKIAILQSVDSPCGGEVSYSTIGLSSYDIGLSVEDKPLRIEFVGASPAEYEQFGNIISTCAFNVINSDYSCSPGTIYPNIVKMYYPELNTKHILFVSPFLWDKDLETLHFEDKKVAWLQAIPISDTEFVYAQKHGSEALEDLLEESDVDILDLNRPSVI</sequence>
<dbReference type="OrthoDB" id="8479146at2"/>
<evidence type="ECO:0000259" key="1">
    <source>
        <dbReference type="Pfam" id="PF05076"/>
    </source>
</evidence>
<protein>
    <submittedName>
        <fullName evidence="2">Antitoxin YqcF</fullName>
    </submittedName>
</protein>
<evidence type="ECO:0000313" key="2">
    <source>
        <dbReference type="EMBL" id="ALS23936.1"/>
    </source>
</evidence>
<organism evidence="2 3">
    <name type="scientific">Paenibacillus naphthalenovorans</name>
    <dbReference type="NCBI Taxonomy" id="162209"/>
    <lineage>
        <taxon>Bacteria</taxon>
        <taxon>Bacillati</taxon>
        <taxon>Bacillota</taxon>
        <taxon>Bacilli</taxon>
        <taxon>Bacillales</taxon>
        <taxon>Paenibacillaceae</taxon>
        <taxon>Paenibacillus</taxon>
    </lineage>
</organism>
<dbReference type="KEGG" id="pnp:IJ22_35980"/>